<evidence type="ECO:0000313" key="2">
    <source>
        <dbReference type="Proteomes" id="UP001197684"/>
    </source>
</evidence>
<name>A0AAW4UB59_9FIRM</name>
<evidence type="ECO:0000313" key="1">
    <source>
        <dbReference type="EMBL" id="MCB6937519.1"/>
    </source>
</evidence>
<comment type="caution">
    <text evidence="1">The sequence shown here is derived from an EMBL/GenBank/DDBJ whole genome shotgun (WGS) entry which is preliminary data.</text>
</comment>
<sequence length="98" mass="11902">MAYKYLNRSAVLEHLQEGQTVNIDEYIEKLRFFKKYTDNQGTYITDRRYIEYSEIGLHYYKFDTLIKFFENFKHENGTKKALITFSKNHCLQCEPVRD</sequence>
<reference evidence="1" key="1">
    <citation type="submission" date="2021-10" db="EMBL/GenBank/DDBJ databases">
        <title>Collection of gut derived symbiotic bacterial strains cultured from healthy donors.</title>
        <authorList>
            <person name="Lin H."/>
            <person name="Littmann E."/>
            <person name="Kohout C."/>
            <person name="Pamer E.G."/>
        </authorList>
    </citation>
    <scope>NUCLEOTIDE SEQUENCE</scope>
    <source>
        <strain evidence="1">DFI.9.42</strain>
    </source>
</reference>
<protein>
    <submittedName>
        <fullName evidence="1">Uncharacterized protein</fullName>
    </submittedName>
</protein>
<gene>
    <name evidence="1" type="ORF">LIZ56_03710</name>
</gene>
<dbReference type="Proteomes" id="UP001197684">
    <property type="component" value="Unassembled WGS sequence"/>
</dbReference>
<proteinExistence type="predicted"/>
<dbReference type="EMBL" id="JAJCJK010000004">
    <property type="protein sequence ID" value="MCB6937519.1"/>
    <property type="molecule type" value="Genomic_DNA"/>
</dbReference>
<dbReference type="RefSeq" id="WP_306780582.1">
    <property type="nucleotide sequence ID" value="NZ_JAJCJK010000004.1"/>
</dbReference>
<accession>A0AAW4UB59</accession>
<dbReference type="AlphaFoldDB" id="A0AAW4UB59"/>
<organism evidence="1 2">
    <name type="scientific">Agathobacter rectalis</name>
    <dbReference type="NCBI Taxonomy" id="39491"/>
    <lineage>
        <taxon>Bacteria</taxon>
        <taxon>Bacillati</taxon>
        <taxon>Bacillota</taxon>
        <taxon>Clostridia</taxon>
        <taxon>Lachnospirales</taxon>
        <taxon>Lachnospiraceae</taxon>
        <taxon>Agathobacter</taxon>
    </lineage>
</organism>